<accession>A0A7R9QTW7</accession>
<dbReference type="AlphaFoldDB" id="A0A7R9QTW7"/>
<sequence length="524" mass="59176">MHNIHVHIPAHVDVSLFVANYIPDLFHVILQEMGDVYLVVLVPGEGGVQFGERPVGHPFGELLLVEVVFGLLSAAEVQYGIAYGFVALPHVPALLNEAPEWRQTSARTYHYDGRLRFGRQSELRATYENRNQHFVAIITPRQLSLQPIGGHSLIHAISARLILDHNGRHVNRIGMRRRDGVVSRLQSRQQFQQMIQRWLHGRQVLQNVDNRATILDHPLGVQLFALIGGRTDLLEESLVLFVRRVFRDFFQHMSSGSTRDVGVELLQRKHFIQIHFQQLSDAFDQIGVVLGIDGHMISGLISGQTVGQHRVKSSHFSVKYFVIRDSVVVVIGDEFVLSGTDFLSGLQIEFHLDVTSYAIKCILRVVISQSQLVDPGGAQLLEPHVQICATVLEPFVKLLCVISGISLTIRGHREHGDRVLDFSQLRELLHIALFGVGDHRFHTITRGLFGQTGGKLFGGSRLGAIKHDHISALFWQLITITKHIVIKVNSLNTNPRLHFANKTRFRDTSRERRPICESLRPRNH</sequence>
<dbReference type="Proteomes" id="UP000728032">
    <property type="component" value="Unassembled WGS sequence"/>
</dbReference>
<keyword evidence="2" id="KW-1185">Reference proteome</keyword>
<gene>
    <name evidence="1" type="ORF">ONB1V03_LOCUS14201</name>
</gene>
<name>A0A7R9QTW7_9ACAR</name>
<proteinExistence type="predicted"/>
<dbReference type="EMBL" id="OC928062">
    <property type="protein sequence ID" value="CAD7657575.1"/>
    <property type="molecule type" value="Genomic_DNA"/>
</dbReference>
<evidence type="ECO:0000313" key="2">
    <source>
        <dbReference type="Proteomes" id="UP000728032"/>
    </source>
</evidence>
<dbReference type="EMBL" id="CAJPVJ010013237">
    <property type="protein sequence ID" value="CAG2174761.1"/>
    <property type="molecule type" value="Genomic_DNA"/>
</dbReference>
<protein>
    <submittedName>
        <fullName evidence="1">Uncharacterized protein</fullName>
    </submittedName>
</protein>
<organism evidence="1">
    <name type="scientific">Oppiella nova</name>
    <dbReference type="NCBI Taxonomy" id="334625"/>
    <lineage>
        <taxon>Eukaryota</taxon>
        <taxon>Metazoa</taxon>
        <taxon>Ecdysozoa</taxon>
        <taxon>Arthropoda</taxon>
        <taxon>Chelicerata</taxon>
        <taxon>Arachnida</taxon>
        <taxon>Acari</taxon>
        <taxon>Acariformes</taxon>
        <taxon>Sarcoptiformes</taxon>
        <taxon>Oribatida</taxon>
        <taxon>Brachypylina</taxon>
        <taxon>Oppioidea</taxon>
        <taxon>Oppiidae</taxon>
        <taxon>Oppiella</taxon>
    </lineage>
</organism>
<reference evidence="1" key="1">
    <citation type="submission" date="2020-11" db="EMBL/GenBank/DDBJ databases">
        <authorList>
            <person name="Tran Van P."/>
        </authorList>
    </citation>
    <scope>NUCLEOTIDE SEQUENCE</scope>
</reference>
<evidence type="ECO:0000313" key="1">
    <source>
        <dbReference type="EMBL" id="CAD7657575.1"/>
    </source>
</evidence>